<name>A0A7W8L971_9BURK</name>
<dbReference type="RefSeq" id="WP_184227085.1">
    <property type="nucleotide sequence ID" value="NZ_JACHDE010000007.1"/>
</dbReference>
<evidence type="ECO:0000259" key="1">
    <source>
        <dbReference type="Pfam" id="PF13400"/>
    </source>
</evidence>
<comment type="caution">
    <text evidence="2">The sequence shown here is derived from an EMBL/GenBank/DDBJ whole genome shotgun (WGS) entry which is preliminary data.</text>
</comment>
<reference evidence="2 3" key="1">
    <citation type="submission" date="2020-08" db="EMBL/GenBank/DDBJ databases">
        <title>Genomic Encyclopedia of Type Strains, Phase IV (KMG-V): Genome sequencing to study the core and pangenomes of soil and plant-associated prokaryotes.</title>
        <authorList>
            <person name="Whitman W."/>
        </authorList>
    </citation>
    <scope>NUCLEOTIDE SEQUENCE [LARGE SCALE GENOMIC DNA]</scope>
    <source>
        <strain evidence="2 3">JPY162</strain>
    </source>
</reference>
<dbReference type="AlphaFoldDB" id="A0A7W8L971"/>
<protein>
    <submittedName>
        <fullName evidence="2">Flp pilus assembly protein TadG</fullName>
    </submittedName>
</protein>
<dbReference type="EMBL" id="JACHDE010000007">
    <property type="protein sequence ID" value="MBB5402318.1"/>
    <property type="molecule type" value="Genomic_DNA"/>
</dbReference>
<dbReference type="Proteomes" id="UP000592820">
    <property type="component" value="Unassembled WGS sequence"/>
</dbReference>
<accession>A0A7W8L971</accession>
<dbReference type="InterPro" id="IPR028087">
    <property type="entry name" value="Tad_N"/>
</dbReference>
<gene>
    <name evidence="2" type="ORF">HDG41_004404</name>
</gene>
<evidence type="ECO:0000313" key="3">
    <source>
        <dbReference type="Proteomes" id="UP000592820"/>
    </source>
</evidence>
<evidence type="ECO:0000313" key="2">
    <source>
        <dbReference type="EMBL" id="MBB5402318.1"/>
    </source>
</evidence>
<proteinExistence type="predicted"/>
<dbReference type="Pfam" id="PF13400">
    <property type="entry name" value="Tad"/>
    <property type="match status" value="1"/>
</dbReference>
<sequence length="395" mass="40501">MRNVHTLRTQRRAKSMKKQKGAVAIMVALLLLMLLSFAALAIDIGNLMVARTQAQTAADAAALAGAQCLYTQASNASCNNASAANPDWNDSQTVAVSFGPKNNVQGAAVQLHTSDVATGYVNVTNVAAGVSQATVPVASGKIVPAVQVTVHKDGTDSNGSVPMYLAQVLNIASLKTSATATAVVASPGTAEVGALFPIVMSQCLYNSYWNSATNSPKLATSTTDPQAANNGTPIPQTIGQPYIFGIRASYQAANCNAGQWTSLSSANSQLGSDVIVGLMTSGNASPMSIGQPIYLETGLNSNAFHNVGTCSQIPAGSAGSCAWVTVAVVSNVTGGQGSTPPIVAFGCLHILNETGSGTNALITVQMGNDPNYCKNSQMDGIGPNYGTIMMPRLVQ</sequence>
<organism evidence="2 3">
    <name type="scientific">Paraburkholderia youngii</name>
    <dbReference type="NCBI Taxonomy" id="2782701"/>
    <lineage>
        <taxon>Bacteria</taxon>
        <taxon>Pseudomonadati</taxon>
        <taxon>Pseudomonadota</taxon>
        <taxon>Betaproteobacteria</taxon>
        <taxon>Burkholderiales</taxon>
        <taxon>Burkholderiaceae</taxon>
        <taxon>Paraburkholderia</taxon>
    </lineage>
</organism>
<feature type="domain" description="Putative Flp pilus-assembly TadG-like N-terminal" evidence="1">
    <location>
        <begin position="21"/>
        <end position="67"/>
    </location>
</feature>